<dbReference type="FunFam" id="3.40.50.300:FF:000340">
    <property type="entry name" value="Bloom syndrome, RecQ helicase"/>
    <property type="match status" value="1"/>
</dbReference>
<evidence type="ECO:0000256" key="12">
    <source>
        <dbReference type="ARBA" id="ARBA00023125"/>
    </source>
</evidence>
<evidence type="ECO:0000256" key="11">
    <source>
        <dbReference type="ARBA" id="ARBA00022840"/>
    </source>
</evidence>
<evidence type="ECO:0000256" key="17">
    <source>
        <dbReference type="ARBA" id="ARBA00034808"/>
    </source>
</evidence>
<keyword evidence="10" id="KW-0862">Zinc</keyword>
<evidence type="ECO:0000256" key="20">
    <source>
        <dbReference type="ARBA" id="ARBA00073450"/>
    </source>
</evidence>
<keyword evidence="5" id="KW-0479">Metal-binding</keyword>
<proteinExistence type="evidence at transcript level"/>
<keyword evidence="14" id="KW-0413">Isomerase</keyword>
<keyword evidence="9" id="KW-0347">Helicase</keyword>
<dbReference type="PROSITE" id="PS51192">
    <property type="entry name" value="HELICASE_ATP_BIND_1"/>
    <property type="match status" value="1"/>
</dbReference>
<feature type="domain" description="Helicase C-terminal" evidence="26">
    <location>
        <begin position="943"/>
        <end position="1084"/>
    </location>
</feature>
<dbReference type="GO" id="GO:0003677">
    <property type="term" value="F:DNA binding"/>
    <property type="evidence" value="ECO:0007669"/>
    <property type="project" value="UniProtKB-KW"/>
</dbReference>
<evidence type="ECO:0000256" key="5">
    <source>
        <dbReference type="ARBA" id="ARBA00022723"/>
    </source>
</evidence>
<keyword evidence="12" id="KW-0238">DNA-binding</keyword>
<keyword evidence="7" id="KW-0227">DNA damage</keyword>
<evidence type="ECO:0000256" key="3">
    <source>
        <dbReference type="ARBA" id="ARBA00005446"/>
    </source>
</evidence>
<dbReference type="InterPro" id="IPR018982">
    <property type="entry name" value="RQC_domain"/>
</dbReference>
<dbReference type="InterPro" id="IPR044876">
    <property type="entry name" value="HRDC_dom_sf"/>
</dbReference>
<keyword evidence="13" id="KW-0234">DNA repair</keyword>
<reference evidence="27" key="2">
    <citation type="submission" date="2017-10" db="EMBL/GenBank/DDBJ databases">
        <title>High Expression of DNA Repair Genes in Long-Lived Termite King.</title>
        <authorList>
            <person name="Tasaki E."/>
            <person name="Mitaka Y."/>
            <person name="Nozaki T."/>
            <person name="Kobayashi K."/>
            <person name="Matsuura K."/>
            <person name="Iuchi Y."/>
        </authorList>
    </citation>
    <scope>NUCLEOTIDE SEQUENCE</scope>
</reference>
<dbReference type="GO" id="GO:0046872">
    <property type="term" value="F:metal ion binding"/>
    <property type="evidence" value="ECO:0007669"/>
    <property type="project" value="UniProtKB-KW"/>
</dbReference>
<dbReference type="Pfam" id="PF00570">
    <property type="entry name" value="HRDC"/>
    <property type="match status" value="1"/>
</dbReference>
<dbReference type="Pfam" id="PF09382">
    <property type="entry name" value="RQC"/>
    <property type="match status" value="1"/>
</dbReference>
<dbReference type="FunFam" id="1.10.10.10:FF:000495">
    <property type="entry name" value="RecQ family helicase MusN"/>
    <property type="match status" value="1"/>
</dbReference>
<evidence type="ECO:0000256" key="15">
    <source>
        <dbReference type="ARBA" id="ARBA00023242"/>
    </source>
</evidence>
<dbReference type="GO" id="GO:0007131">
    <property type="term" value="P:reciprocal meiotic recombination"/>
    <property type="evidence" value="ECO:0007669"/>
    <property type="project" value="UniProtKB-ARBA"/>
</dbReference>
<accession>A0A2Z5TZD7</accession>
<keyword evidence="15" id="KW-0539">Nucleus</keyword>
<dbReference type="GO" id="GO:0016787">
    <property type="term" value="F:hydrolase activity"/>
    <property type="evidence" value="ECO:0007669"/>
    <property type="project" value="UniProtKB-KW"/>
</dbReference>
<keyword evidence="11" id="KW-0067">ATP-binding</keyword>
<feature type="domain" description="HRDC" evidence="24">
    <location>
        <begin position="1279"/>
        <end position="1359"/>
    </location>
</feature>
<feature type="region of interest" description="Disordered" evidence="23">
    <location>
        <begin position="547"/>
        <end position="588"/>
    </location>
</feature>
<dbReference type="InterPro" id="IPR011545">
    <property type="entry name" value="DEAD/DEAH_box_helicase_dom"/>
</dbReference>
<evidence type="ECO:0000256" key="8">
    <source>
        <dbReference type="ARBA" id="ARBA00022801"/>
    </source>
</evidence>
<dbReference type="SMART" id="SM00490">
    <property type="entry name" value="HELICc"/>
    <property type="match status" value="1"/>
</dbReference>
<comment type="cofactor">
    <cofactor evidence="1">
        <name>Zn(2+)</name>
        <dbReference type="ChEBI" id="CHEBI:29105"/>
    </cofactor>
</comment>
<dbReference type="InterPro" id="IPR010997">
    <property type="entry name" value="HRDC-like_sf"/>
</dbReference>
<dbReference type="Pfam" id="PF00270">
    <property type="entry name" value="DEAD"/>
    <property type="match status" value="1"/>
</dbReference>
<evidence type="ECO:0000256" key="4">
    <source>
        <dbReference type="ARBA" id="ARBA00022705"/>
    </source>
</evidence>
<evidence type="ECO:0000256" key="22">
    <source>
        <dbReference type="ARBA" id="ARBA00076271"/>
    </source>
</evidence>
<feature type="region of interest" description="Disordered" evidence="23">
    <location>
        <begin position="1253"/>
        <end position="1272"/>
    </location>
</feature>
<evidence type="ECO:0000256" key="19">
    <source>
        <dbReference type="ARBA" id="ARBA00049360"/>
    </source>
</evidence>
<dbReference type="SUPFAM" id="SSF47819">
    <property type="entry name" value="HRDC-like"/>
    <property type="match status" value="1"/>
</dbReference>
<keyword evidence="8" id="KW-0378">Hydrolase</keyword>
<evidence type="ECO:0000313" key="27">
    <source>
        <dbReference type="EMBL" id="BBA93692.1"/>
    </source>
</evidence>
<dbReference type="Pfam" id="PF16124">
    <property type="entry name" value="RecQ_Zn_bind"/>
    <property type="match status" value="1"/>
</dbReference>
<dbReference type="EC" id="5.6.2.4" evidence="17"/>
<dbReference type="InterPro" id="IPR014001">
    <property type="entry name" value="Helicase_ATP-bd"/>
</dbReference>
<evidence type="ECO:0000259" key="26">
    <source>
        <dbReference type="PROSITE" id="PS51194"/>
    </source>
</evidence>
<dbReference type="GO" id="GO:0000724">
    <property type="term" value="P:double-strand break repair via homologous recombination"/>
    <property type="evidence" value="ECO:0007669"/>
    <property type="project" value="TreeGrafter"/>
</dbReference>
<evidence type="ECO:0000256" key="1">
    <source>
        <dbReference type="ARBA" id="ARBA00001947"/>
    </source>
</evidence>
<dbReference type="InterPro" id="IPR036388">
    <property type="entry name" value="WH-like_DNA-bd_sf"/>
</dbReference>
<dbReference type="Pfam" id="PF00271">
    <property type="entry name" value="Helicase_C"/>
    <property type="match status" value="1"/>
</dbReference>
<dbReference type="GO" id="GO:0005634">
    <property type="term" value="C:nucleus"/>
    <property type="evidence" value="ECO:0007669"/>
    <property type="project" value="UniProtKB-SubCell"/>
</dbReference>
<dbReference type="GO" id="GO:0005737">
    <property type="term" value="C:cytoplasm"/>
    <property type="evidence" value="ECO:0007669"/>
    <property type="project" value="TreeGrafter"/>
</dbReference>
<dbReference type="Gene3D" id="1.10.10.10">
    <property type="entry name" value="Winged helix-like DNA-binding domain superfamily/Winged helix DNA-binding domain"/>
    <property type="match status" value="1"/>
</dbReference>
<evidence type="ECO:0000256" key="21">
    <source>
        <dbReference type="ARBA" id="ARBA00076065"/>
    </source>
</evidence>
<evidence type="ECO:0000256" key="2">
    <source>
        <dbReference type="ARBA" id="ARBA00004123"/>
    </source>
</evidence>
<dbReference type="GO" id="GO:0009378">
    <property type="term" value="F:four-way junction helicase activity"/>
    <property type="evidence" value="ECO:0007669"/>
    <property type="project" value="TreeGrafter"/>
</dbReference>
<gene>
    <name evidence="27" type="primary">RsBLM</name>
</gene>
<dbReference type="Gene3D" id="3.40.50.300">
    <property type="entry name" value="P-loop containing nucleotide triphosphate hydrolases"/>
    <property type="match status" value="2"/>
</dbReference>
<protein>
    <recommendedName>
        <fullName evidence="20">RecQ-like DNA helicase BLM</fullName>
        <ecNumber evidence="17">5.6.2.4</ecNumber>
    </recommendedName>
    <alternativeName>
        <fullName evidence="21">Bloom syndrome protein homolog</fullName>
    </alternativeName>
    <alternativeName>
        <fullName evidence="18">DNA 3'-5' helicase BLM</fullName>
    </alternativeName>
    <alternativeName>
        <fullName evidence="22">RecQ helicase homolog</fullName>
    </alternativeName>
</protein>
<dbReference type="GO" id="GO:0005524">
    <property type="term" value="F:ATP binding"/>
    <property type="evidence" value="ECO:0007669"/>
    <property type="project" value="UniProtKB-KW"/>
</dbReference>
<dbReference type="FunFam" id="3.40.50.300:FF:000537">
    <property type="entry name" value="Bloom syndrome RecQ-like helicase"/>
    <property type="match status" value="1"/>
</dbReference>
<dbReference type="InterPro" id="IPR032284">
    <property type="entry name" value="RecQ_Zn-bd"/>
</dbReference>
<keyword evidence="6" id="KW-0547">Nucleotide-binding</keyword>
<dbReference type="GO" id="GO:0005694">
    <property type="term" value="C:chromosome"/>
    <property type="evidence" value="ECO:0007669"/>
    <property type="project" value="TreeGrafter"/>
</dbReference>
<reference evidence="27" key="1">
    <citation type="journal article" date="2016" name="PLoS ONE">
        <title>Caste-Specific and Sex-Specific Expression of Chemoreceptor Genes in a Termite.</title>
        <authorList>
            <person name="Mitaka Y."/>
            <person name="Kobayashi K."/>
            <person name="Mikheyev A."/>
            <person name="Tin M.M.Y."/>
            <person name="Watanabe Y."/>
            <person name="Matsuura K."/>
        </authorList>
    </citation>
    <scope>NUCLEOTIDE SEQUENCE</scope>
</reference>
<evidence type="ECO:0000256" key="13">
    <source>
        <dbReference type="ARBA" id="ARBA00023204"/>
    </source>
</evidence>
<evidence type="ECO:0000256" key="9">
    <source>
        <dbReference type="ARBA" id="ARBA00022806"/>
    </source>
</evidence>
<dbReference type="Gene3D" id="1.10.150.80">
    <property type="entry name" value="HRDC domain"/>
    <property type="match status" value="1"/>
</dbReference>
<dbReference type="PROSITE" id="PS00690">
    <property type="entry name" value="DEAH_ATP_HELICASE"/>
    <property type="match status" value="1"/>
</dbReference>
<sequence length="1453" mass="161291">MNSFSQPRKSLSLSASLRKKAQPKLTNFLCKSNIVSSQKSDVLTLREVEEGTDNTTLKEVGNTHPSVDSFIEDITGRLSDDDFDIRTPVHKEKFSSDVTGLPVDDFITRGWHEVSKQGGKNADEVCKADVIDLRSDNGDNAFNETAESANDLYKSVSSDTEDIFADSDEFDVDKGIDVDEDNDRTPSPVLSLSSYCTKKFPLETKPLETGEKCISQGIKLEKEDNFRDSDIQKTGKETQCCHAIDGCDTVLKNVTLRPLGITKDLKSWMDDMESHPSLGRVSVETPTLTLEDNIEVLRNFQVQVLEKLVSGFESLPLKLLEKCPDFDSSIFLKLKSLRQKLKAKLKLTGALLKRKSSSEVSFSSAGNTDINESSVSNREQLANSSDLVTVDKISSQFSLEAAGFSEVNECFYDKTSHRLPLEGSDFNEVDECLIGDSSNKMSAVQIVCSGSAKYSSSYSPNILLSEKKPLEKKFSSSQDLNSNRTAVASLCDSLMEEQALRPPTKVAFKFKTPTSFAARSVSAVTVNMSAGCVVSLDSSLSQMGDNLHKTSSESLSGLQSFQRNSETSPTLHLSTTKSYNSPQQSPCSFNKPANQQITSFNYPVVETQTPRAHSSNLALHSKTFANSQYIDDAPSDDYVSNIEEMTQNTGAIPVDTLEDSVSYASSVYNMHSARNGKPKSKPVIPSTSGLGSFHSNIKNDGVTGEFDGNDYPHSREMLKVFRLKFGLHEFRPNQLQAINAALLGFDCFVLMPTGGGKSLCYQLPALITPGVTIVISPLKSLILDQVQKLNSLDILAAHMSGETTVRQEHGIYTELSKREPGLKLLYVTPEKLSASNKVMDTLTNLYDRQKLARFVIDEAHCVSQWGHDFRPDYKKLNLLRQRFPSVKTIALTATATPRVRVDILNQLGMKDPKWFLSSFNRPNLKYSVLPKKGKGITKEIVTLIKAKFIRDSGIVYCLSRKECDSVASDLSSAGIKALAYHAGLTDPKRSKVQGEWISDKIKVVCATIAFGMGIDKPDVRYVIHYSLPKSIEGYYQESGRAGRDGDPAECILYYAYSDMHRIRKMIEGDGDNLAAKRTHIDNLWRMVAFCENHTDCRRSQQLNYFGENFDRKLCIATRATTCDNCLRQAQYHTVDVTADCQEIVKCVQQICGKIGSRWSNNFTLLHVVDIFKGSDIKKIKEFGHNKLSVYGRGKTWARSDIERLLHKLTIDEFLMEDLVVTRDDITCAYIKVGAKGEDLISGRYKVMFPMRGSTSNKQDISSGRSSVSTTDSPANSQLIALQEKCYHELIDVCRCIADSLGVNSSSIMNVQALRAMSQKLPETADEMLQISHVTKANFEKYGEGLLKICQQHAADKKALLKEVEAKKNDVLEKTEWLSTDIGESPYFTNDDQQTKTKRKARYYGNSSKKFKRGNWVKGKKVSKGKTGGVNKSAGPGLLTVQSKKPTISNKIHL</sequence>
<dbReference type="EMBL" id="FX985805">
    <property type="protein sequence ID" value="BBA93692.1"/>
    <property type="molecule type" value="mRNA"/>
</dbReference>
<evidence type="ECO:0000259" key="24">
    <source>
        <dbReference type="PROSITE" id="PS50967"/>
    </source>
</evidence>
<comment type="catalytic activity">
    <reaction evidence="19">
        <text>ATP + H2O = ADP + phosphate + H(+)</text>
        <dbReference type="Rhea" id="RHEA:13065"/>
        <dbReference type="ChEBI" id="CHEBI:15377"/>
        <dbReference type="ChEBI" id="CHEBI:15378"/>
        <dbReference type="ChEBI" id="CHEBI:30616"/>
        <dbReference type="ChEBI" id="CHEBI:43474"/>
        <dbReference type="ChEBI" id="CHEBI:456216"/>
    </reaction>
</comment>
<keyword evidence="4" id="KW-0235">DNA replication</keyword>
<evidence type="ECO:0000256" key="7">
    <source>
        <dbReference type="ARBA" id="ARBA00022763"/>
    </source>
</evidence>
<dbReference type="PANTHER" id="PTHR13710">
    <property type="entry name" value="DNA HELICASE RECQ FAMILY MEMBER"/>
    <property type="match status" value="1"/>
</dbReference>
<organism evidence="27">
    <name type="scientific">Reticulitermes speratus</name>
    <dbReference type="NCBI Taxonomy" id="60591"/>
    <lineage>
        <taxon>Eukaryota</taxon>
        <taxon>Metazoa</taxon>
        <taxon>Ecdysozoa</taxon>
        <taxon>Arthropoda</taxon>
        <taxon>Hexapoda</taxon>
        <taxon>Insecta</taxon>
        <taxon>Pterygota</taxon>
        <taxon>Neoptera</taxon>
        <taxon>Polyneoptera</taxon>
        <taxon>Dictyoptera</taxon>
        <taxon>Blattodea</taxon>
        <taxon>Blattoidea</taxon>
        <taxon>Termitoidae</taxon>
        <taxon>Rhinotermitidae</taxon>
        <taxon>Reticulitermes</taxon>
        <taxon>Frontotermes</taxon>
    </lineage>
</organism>
<dbReference type="PROSITE" id="PS51194">
    <property type="entry name" value="HELICASE_CTER"/>
    <property type="match status" value="1"/>
</dbReference>
<dbReference type="InterPro" id="IPR002464">
    <property type="entry name" value="DNA/RNA_helicase_DEAH_CS"/>
</dbReference>
<dbReference type="InterPro" id="IPR004589">
    <property type="entry name" value="DNA_helicase_ATP-dep_RecQ"/>
</dbReference>
<feature type="region of interest" description="Disordered" evidence="23">
    <location>
        <begin position="1417"/>
        <end position="1453"/>
    </location>
</feature>
<evidence type="ECO:0000256" key="16">
    <source>
        <dbReference type="ARBA" id="ARBA00034617"/>
    </source>
</evidence>
<dbReference type="InterPro" id="IPR027417">
    <property type="entry name" value="P-loop_NTPase"/>
</dbReference>
<evidence type="ECO:0000256" key="6">
    <source>
        <dbReference type="ARBA" id="ARBA00022741"/>
    </source>
</evidence>
<dbReference type="SMART" id="SM00487">
    <property type="entry name" value="DEXDc"/>
    <property type="match status" value="1"/>
</dbReference>
<dbReference type="InterPro" id="IPR001650">
    <property type="entry name" value="Helicase_C-like"/>
</dbReference>
<dbReference type="PROSITE" id="PS50967">
    <property type="entry name" value="HRDC"/>
    <property type="match status" value="1"/>
</dbReference>
<feature type="compositionally biased region" description="Polar residues" evidence="23">
    <location>
        <begin position="552"/>
        <end position="588"/>
    </location>
</feature>
<evidence type="ECO:0000256" key="23">
    <source>
        <dbReference type="SAM" id="MobiDB-lite"/>
    </source>
</evidence>
<evidence type="ECO:0000256" key="18">
    <source>
        <dbReference type="ARBA" id="ARBA00044542"/>
    </source>
</evidence>
<dbReference type="SMART" id="SM00956">
    <property type="entry name" value="RQC"/>
    <property type="match status" value="1"/>
</dbReference>
<comment type="catalytic activity">
    <reaction evidence="16">
        <text>Couples ATP hydrolysis with the unwinding of duplex DNA by translocating in the 3'-5' direction.</text>
        <dbReference type="EC" id="5.6.2.4"/>
    </reaction>
</comment>
<dbReference type="CDD" id="cd18794">
    <property type="entry name" value="SF2_C_RecQ"/>
    <property type="match status" value="1"/>
</dbReference>
<comment type="similarity">
    <text evidence="3">Belongs to the helicase family. RecQ subfamily.</text>
</comment>
<name>A0A2Z5TZD7_9NEOP</name>
<evidence type="ECO:0000259" key="25">
    <source>
        <dbReference type="PROSITE" id="PS51192"/>
    </source>
</evidence>
<feature type="domain" description="Helicase ATP-binding" evidence="25">
    <location>
        <begin position="738"/>
        <end position="913"/>
    </location>
</feature>
<evidence type="ECO:0000256" key="10">
    <source>
        <dbReference type="ARBA" id="ARBA00022833"/>
    </source>
</evidence>
<dbReference type="InterPro" id="IPR002121">
    <property type="entry name" value="HRDC_dom"/>
</dbReference>
<dbReference type="SMART" id="SM00341">
    <property type="entry name" value="HRDC"/>
    <property type="match status" value="1"/>
</dbReference>
<dbReference type="NCBIfam" id="TIGR00614">
    <property type="entry name" value="recQ_fam"/>
    <property type="match status" value="1"/>
</dbReference>
<dbReference type="GO" id="GO:0043138">
    <property type="term" value="F:3'-5' DNA helicase activity"/>
    <property type="evidence" value="ECO:0007669"/>
    <property type="project" value="UniProtKB-EC"/>
</dbReference>
<feature type="compositionally biased region" description="Polar residues" evidence="23">
    <location>
        <begin position="1439"/>
        <end position="1453"/>
    </location>
</feature>
<dbReference type="PANTHER" id="PTHR13710:SF153">
    <property type="entry name" value="RECQ-LIKE DNA HELICASE BLM"/>
    <property type="match status" value="1"/>
</dbReference>
<comment type="subcellular location">
    <subcellularLocation>
        <location evidence="2">Nucleus</location>
    </subcellularLocation>
</comment>
<feature type="compositionally biased region" description="Low complexity" evidence="23">
    <location>
        <begin position="1261"/>
        <end position="1272"/>
    </location>
</feature>
<dbReference type="GO" id="GO:0006260">
    <property type="term" value="P:DNA replication"/>
    <property type="evidence" value="ECO:0007669"/>
    <property type="project" value="UniProtKB-KW"/>
</dbReference>
<evidence type="ECO:0000256" key="14">
    <source>
        <dbReference type="ARBA" id="ARBA00023235"/>
    </source>
</evidence>
<dbReference type="SUPFAM" id="SSF52540">
    <property type="entry name" value="P-loop containing nucleoside triphosphate hydrolases"/>
    <property type="match status" value="2"/>
</dbReference>